<organism evidence="2 3">
    <name type="scientific">Pseudonocardia alni</name>
    <name type="common">Amycolata alni</name>
    <dbReference type="NCBI Taxonomy" id="33907"/>
    <lineage>
        <taxon>Bacteria</taxon>
        <taxon>Bacillati</taxon>
        <taxon>Actinomycetota</taxon>
        <taxon>Actinomycetes</taxon>
        <taxon>Pseudonocardiales</taxon>
        <taxon>Pseudonocardiaceae</taxon>
        <taxon>Pseudonocardia</taxon>
    </lineage>
</organism>
<dbReference type="Proteomes" id="UP000232453">
    <property type="component" value="Unassembled WGS sequence"/>
</dbReference>
<reference evidence="2 3" key="1">
    <citation type="submission" date="2017-11" db="EMBL/GenBank/DDBJ databases">
        <title>Sequencing the genomes of 1000 actinobacteria strains.</title>
        <authorList>
            <person name="Klenk H.-P."/>
        </authorList>
    </citation>
    <scope>NUCLEOTIDE SEQUENCE [LARGE SCALE GENOMIC DNA]</scope>
    <source>
        <strain evidence="2 3">DSM 44104</strain>
    </source>
</reference>
<comment type="caution">
    <text evidence="2">The sequence shown here is derived from an EMBL/GenBank/DDBJ whole genome shotgun (WGS) entry which is preliminary data.</text>
</comment>
<dbReference type="EMBL" id="PHUJ01000003">
    <property type="protein sequence ID" value="PKB32194.1"/>
    <property type="molecule type" value="Genomic_DNA"/>
</dbReference>
<name>A0AA44US66_PSEA5</name>
<proteinExistence type="predicted"/>
<accession>A0AA44US66</accession>
<sequence length="91" mass="9086">MVRGIALACSVRAAASFVAAEGLLHVLVLLTSAVGPATLATRMVRPSAAVEPLSEPTTVRAGGGPPAPVANVRAGRGYGRRAAGADVRIGR</sequence>
<evidence type="ECO:0000313" key="3">
    <source>
        <dbReference type="Proteomes" id="UP000232453"/>
    </source>
</evidence>
<feature type="region of interest" description="Disordered" evidence="1">
    <location>
        <begin position="54"/>
        <end position="73"/>
    </location>
</feature>
<evidence type="ECO:0000256" key="1">
    <source>
        <dbReference type="SAM" id="MobiDB-lite"/>
    </source>
</evidence>
<dbReference type="AlphaFoldDB" id="A0AA44US66"/>
<protein>
    <submittedName>
        <fullName evidence="2">Uncharacterized protein</fullName>
    </submittedName>
</protein>
<evidence type="ECO:0000313" key="2">
    <source>
        <dbReference type="EMBL" id="PKB32194.1"/>
    </source>
</evidence>
<gene>
    <name evidence="2" type="ORF">ATL51_3915</name>
</gene>